<dbReference type="InterPro" id="IPR011856">
    <property type="entry name" value="tRNA_endonuc-like_dom_sf"/>
</dbReference>
<dbReference type="EMBL" id="CP095354">
    <property type="protein sequence ID" value="XAG83037.1"/>
    <property type="molecule type" value="Genomic_DNA"/>
</dbReference>
<dbReference type="PANTHER" id="PTHR15749">
    <property type="entry name" value="FANCONI-ASSOCIATED NUCLEASE 1"/>
    <property type="match status" value="1"/>
</dbReference>
<dbReference type="GO" id="GO:0070336">
    <property type="term" value="F:flap-structured DNA binding"/>
    <property type="evidence" value="ECO:0007669"/>
    <property type="project" value="TreeGrafter"/>
</dbReference>
<evidence type="ECO:0000256" key="9">
    <source>
        <dbReference type="ARBA" id="ARBA00022842"/>
    </source>
</evidence>
<comment type="similarity">
    <text evidence="4">Belongs to the FAN1 family.</text>
</comment>
<evidence type="ECO:0000256" key="6">
    <source>
        <dbReference type="ARBA" id="ARBA00022722"/>
    </source>
</evidence>
<evidence type="ECO:0000259" key="11">
    <source>
        <dbReference type="SMART" id="SM00990"/>
    </source>
</evidence>
<gene>
    <name evidence="12" type="ORF">MRN14_11080</name>
</gene>
<evidence type="ECO:0000256" key="4">
    <source>
        <dbReference type="ARBA" id="ARBA00005533"/>
    </source>
</evidence>
<evidence type="ECO:0000256" key="1">
    <source>
        <dbReference type="ARBA" id="ARBA00000983"/>
    </source>
</evidence>
<keyword evidence="6" id="KW-0540">Nuclease</keyword>
<dbReference type="Pfam" id="PF08774">
    <property type="entry name" value="VRR_NUC"/>
    <property type="match status" value="1"/>
</dbReference>
<dbReference type="GO" id="GO:0008409">
    <property type="term" value="F:5'-3' exonuclease activity"/>
    <property type="evidence" value="ECO:0007669"/>
    <property type="project" value="TreeGrafter"/>
</dbReference>
<sequence length="627" mass="70551">MAETLAAETLAAKTLVKPATLELASDYYLSNFELLLEGSRRYLDILPSELARLRAAYLACTKPSRMLLVRLLSRKGEWFRTDKLNYPEIGALEPAIKGLEHAELISTSSLPNTETWLKGVTLTELRRALLKLQQSRASEGENSLGGLVDIALHLGKSVNGASKETLKRTMLVLGPQDSQLLIGELNSELGIEWIELKCQRLLDGLLLLYFGNRYQDLSQFVLSDLGLQRFEVTVLDKAHRAYDSSEQLNAALAFGHMSQQIEEAILAKQPLDITLLLEQLNAIAAMPEANPLLERRRQKLLTLIGREAERQGQTTLAISVYSQCEHWQARERLCRCLEKQAQWRALTHALLHLCDLAGNESQWQIIERIGKRLLKKLPNGKDSKFASPSCHSEAPDSLALDSLMLRLQALKENVPGRLGAPPAIALQLTPNGERVELRVAAHFEALGYRAFFLENALLCGLFGLAFWDIIFAPVKAVFDNPFQRSPRDMFTEEFVSRRQEAITARLDEIAREPGAVIWRHFQQKQGLANDWVYWENLPQQALELTLAALSGARLAQVFERMLGDLKHYRSGHPDLVLFDAEGRISWLEVKGPGDKLADHQIYWLNFLSDLGEARVCYVDWATAGECK</sequence>
<keyword evidence="8" id="KW-0378">Hydrolase</keyword>
<evidence type="ECO:0000313" key="12">
    <source>
        <dbReference type="EMBL" id="XAG83037.1"/>
    </source>
</evidence>
<feature type="domain" description="VRR-NUC" evidence="11">
    <location>
        <begin position="511"/>
        <end position="620"/>
    </location>
</feature>
<dbReference type="GO" id="GO:0004528">
    <property type="term" value="F:phosphodiesterase I activity"/>
    <property type="evidence" value="ECO:0007669"/>
    <property type="project" value="UniProtKB-EC"/>
</dbReference>
<dbReference type="Pfam" id="PF21315">
    <property type="entry name" value="FAN1_HTH"/>
    <property type="match status" value="1"/>
</dbReference>
<accession>A0AAU6V9W8</accession>
<proteinExistence type="inferred from homology"/>
<keyword evidence="10" id="KW-0464">Manganese</keyword>
<keyword evidence="7" id="KW-0479">Metal-binding</keyword>
<dbReference type="EC" id="3.1.4.1" evidence="5"/>
<evidence type="ECO:0000256" key="3">
    <source>
        <dbReference type="ARBA" id="ARBA00001946"/>
    </source>
</evidence>
<keyword evidence="9" id="KW-0460">Magnesium</keyword>
<dbReference type="InterPro" id="IPR049125">
    <property type="entry name" value="FAN1-like_WH"/>
</dbReference>
<comment type="cofactor">
    <cofactor evidence="3">
        <name>Mg(2+)</name>
        <dbReference type="ChEBI" id="CHEBI:18420"/>
    </cofactor>
</comment>
<comment type="catalytic activity">
    <reaction evidence="1">
        <text>Hydrolytically removes 5'-nucleotides successively from the 3'-hydroxy termini of 3'-hydroxy-terminated oligonucleotides.</text>
        <dbReference type="EC" id="3.1.4.1"/>
    </reaction>
</comment>
<dbReference type="GO" id="GO:0046872">
    <property type="term" value="F:metal ion binding"/>
    <property type="evidence" value="ECO:0007669"/>
    <property type="project" value="UniProtKB-KW"/>
</dbReference>
<reference evidence="12" key="1">
    <citation type="submission" date="2022-03" db="EMBL/GenBank/DDBJ databases">
        <title>Sea Food Isolates.</title>
        <authorList>
            <person name="Li c."/>
        </authorList>
    </citation>
    <scope>NUCLEOTIDE SEQUENCE</scope>
    <source>
        <strain evidence="12">19NY03SH02</strain>
    </source>
</reference>
<evidence type="ECO:0000256" key="5">
    <source>
        <dbReference type="ARBA" id="ARBA00012029"/>
    </source>
</evidence>
<dbReference type="Gene3D" id="3.40.1350.10">
    <property type="match status" value="1"/>
</dbReference>
<dbReference type="InterPro" id="IPR014883">
    <property type="entry name" value="VRR_NUC"/>
</dbReference>
<name>A0AAU6V9W8_UNCXX</name>
<organism evidence="12">
    <name type="scientific">bacterium 19NY03SH02</name>
    <dbReference type="NCBI Taxonomy" id="2920631"/>
    <lineage>
        <taxon>Bacteria</taxon>
    </lineage>
</organism>
<comment type="cofactor">
    <cofactor evidence="2">
        <name>Mn(2+)</name>
        <dbReference type="ChEBI" id="CHEBI:29035"/>
    </cofactor>
</comment>
<dbReference type="GO" id="GO:0036297">
    <property type="term" value="P:interstrand cross-link repair"/>
    <property type="evidence" value="ECO:0007669"/>
    <property type="project" value="InterPro"/>
</dbReference>
<protein>
    <recommendedName>
        <fullName evidence="5">phosphodiesterase I</fullName>
        <ecNumber evidence="5">3.1.4.1</ecNumber>
    </recommendedName>
</protein>
<dbReference type="PANTHER" id="PTHR15749:SF4">
    <property type="entry name" value="FANCONI-ASSOCIATED NUCLEASE 1"/>
    <property type="match status" value="1"/>
</dbReference>
<evidence type="ECO:0000256" key="7">
    <source>
        <dbReference type="ARBA" id="ARBA00022723"/>
    </source>
</evidence>
<dbReference type="InterPro" id="IPR033315">
    <property type="entry name" value="Fan1-like"/>
</dbReference>
<dbReference type="AlphaFoldDB" id="A0AAU6V9W8"/>
<dbReference type="SMART" id="SM00990">
    <property type="entry name" value="VRR_NUC"/>
    <property type="match status" value="1"/>
</dbReference>
<dbReference type="GO" id="GO:0017108">
    <property type="term" value="F:5'-flap endonuclease activity"/>
    <property type="evidence" value="ECO:0007669"/>
    <property type="project" value="TreeGrafter"/>
</dbReference>
<evidence type="ECO:0000256" key="10">
    <source>
        <dbReference type="ARBA" id="ARBA00023211"/>
    </source>
</evidence>
<evidence type="ECO:0000256" key="8">
    <source>
        <dbReference type="ARBA" id="ARBA00022801"/>
    </source>
</evidence>
<evidence type="ECO:0000256" key="2">
    <source>
        <dbReference type="ARBA" id="ARBA00001936"/>
    </source>
</evidence>